<comment type="caution">
    <text evidence="2">The sequence shown here is derived from an EMBL/GenBank/DDBJ whole genome shotgun (WGS) entry which is preliminary data.</text>
</comment>
<feature type="region of interest" description="Disordered" evidence="1">
    <location>
        <begin position="76"/>
        <end position="214"/>
    </location>
</feature>
<proteinExistence type="predicted"/>
<dbReference type="PANTHER" id="PTHR17608">
    <property type="entry name" value="GENETIC SUPPRESSOR ELEMENT 1"/>
    <property type="match status" value="1"/>
</dbReference>
<evidence type="ECO:0000256" key="1">
    <source>
        <dbReference type="SAM" id="MobiDB-lite"/>
    </source>
</evidence>
<protein>
    <submittedName>
        <fullName evidence="2">Uncharacterized protein</fullName>
    </submittedName>
</protein>
<evidence type="ECO:0000313" key="3">
    <source>
        <dbReference type="Proteomes" id="UP001239994"/>
    </source>
</evidence>
<dbReference type="PANTHER" id="PTHR17608:SF4">
    <property type="entry name" value="GENETIC SUPPRESSOR ELEMENT 1"/>
    <property type="match status" value="1"/>
</dbReference>
<dbReference type="AlphaFoldDB" id="A0AAD8YP77"/>
<feature type="compositionally biased region" description="Acidic residues" evidence="1">
    <location>
        <begin position="298"/>
        <end position="316"/>
    </location>
</feature>
<feature type="compositionally biased region" description="Pro residues" evidence="1">
    <location>
        <begin position="188"/>
        <end position="198"/>
    </location>
</feature>
<feature type="compositionally biased region" description="Basic and acidic residues" evidence="1">
    <location>
        <begin position="168"/>
        <end position="177"/>
    </location>
</feature>
<accession>A0AAD8YP77</accession>
<gene>
    <name evidence="2" type="ORF">P4O66_003316</name>
</gene>
<feature type="compositionally biased region" description="Low complexity" evidence="1">
    <location>
        <begin position="133"/>
        <end position="144"/>
    </location>
</feature>
<feature type="compositionally biased region" description="Low complexity" evidence="1">
    <location>
        <begin position="95"/>
        <end position="119"/>
    </location>
</feature>
<feature type="region of interest" description="Disordered" evidence="1">
    <location>
        <begin position="293"/>
        <end position="316"/>
    </location>
</feature>
<keyword evidence="3" id="KW-1185">Reference proteome</keyword>
<organism evidence="2 3">
    <name type="scientific">Electrophorus voltai</name>
    <dbReference type="NCBI Taxonomy" id="2609070"/>
    <lineage>
        <taxon>Eukaryota</taxon>
        <taxon>Metazoa</taxon>
        <taxon>Chordata</taxon>
        <taxon>Craniata</taxon>
        <taxon>Vertebrata</taxon>
        <taxon>Euteleostomi</taxon>
        <taxon>Actinopterygii</taxon>
        <taxon>Neopterygii</taxon>
        <taxon>Teleostei</taxon>
        <taxon>Ostariophysi</taxon>
        <taxon>Gymnotiformes</taxon>
        <taxon>Gymnotoidei</taxon>
        <taxon>Gymnotidae</taxon>
        <taxon>Electrophorus</taxon>
    </lineage>
</organism>
<dbReference type="EMBL" id="JAROKS010000026">
    <property type="protein sequence ID" value="KAK1784632.1"/>
    <property type="molecule type" value="Genomic_DNA"/>
</dbReference>
<dbReference type="InterPro" id="IPR042337">
    <property type="entry name" value="GSE1"/>
</dbReference>
<name>A0AAD8YP77_9TELE</name>
<evidence type="ECO:0000313" key="2">
    <source>
        <dbReference type="EMBL" id="KAK1784632.1"/>
    </source>
</evidence>
<dbReference type="Proteomes" id="UP001239994">
    <property type="component" value="Unassembled WGS sequence"/>
</dbReference>
<sequence>MVRTNVKMVPLELPPGQEHGVCEAWAGALKPGQYERPLAAPDEPLGCHRAQAACGPARHRPPPALRIRYHGSQRRACSPACRSGVPGPQRRSRSCSRLSRCQPMPGSSISSESSPVSSPATNQSSPVSTPKRGPLGPVIVPPGGHSVPSTPPVVTIAPTKTVNGLWRSEGRPVRERTQSQLQRQPASGPSPPPLPRPPQSSASMPQSLPIPSGSLSRSFARSLALIRDKGLWPASNPSYLHPMANGGLRCTGSARYPGDGLAGRESRGHCPLLWSRYCSSPSLTDSISPVFQERSEVTEEEEEEEAVEEEVAVGLG</sequence>
<reference evidence="2" key="1">
    <citation type="submission" date="2023-03" db="EMBL/GenBank/DDBJ databases">
        <title>Electrophorus voltai genome.</title>
        <authorList>
            <person name="Bian C."/>
        </authorList>
    </citation>
    <scope>NUCLEOTIDE SEQUENCE</scope>
    <source>
        <strain evidence="2">CB-2022</strain>
        <tissue evidence="2">Muscle</tissue>
    </source>
</reference>